<protein>
    <submittedName>
        <fullName evidence="4">Uncharacterized protein LOC115885194</fullName>
    </submittedName>
</protein>
<dbReference type="OrthoDB" id="7779986at2759"/>
<evidence type="ECO:0000256" key="1">
    <source>
        <dbReference type="SAM" id="Phobius"/>
    </source>
</evidence>
<name>A0A6J2Y9K2_SITOR</name>
<feature type="transmembrane region" description="Helical" evidence="1">
    <location>
        <begin position="52"/>
        <end position="73"/>
    </location>
</feature>
<sequence>MKMFSKSISVVIVVAAVLLMLATPEVEARRKILRGRKTVTRTYLRPMAIPAWAIIVLTALGELIIGAVIYVILKKTILDTPVQGSYSVAPTNEV</sequence>
<evidence type="ECO:0000313" key="3">
    <source>
        <dbReference type="Proteomes" id="UP000504635"/>
    </source>
</evidence>
<dbReference type="FunCoup" id="A0A6J2Y9K2">
    <property type="interactions" value="10"/>
</dbReference>
<organism evidence="3 4">
    <name type="scientific">Sitophilus oryzae</name>
    <name type="common">Rice weevil</name>
    <name type="synonym">Curculio oryzae</name>
    <dbReference type="NCBI Taxonomy" id="7048"/>
    <lineage>
        <taxon>Eukaryota</taxon>
        <taxon>Metazoa</taxon>
        <taxon>Ecdysozoa</taxon>
        <taxon>Arthropoda</taxon>
        <taxon>Hexapoda</taxon>
        <taxon>Insecta</taxon>
        <taxon>Pterygota</taxon>
        <taxon>Neoptera</taxon>
        <taxon>Endopterygota</taxon>
        <taxon>Coleoptera</taxon>
        <taxon>Polyphaga</taxon>
        <taxon>Cucujiformia</taxon>
        <taxon>Curculionidae</taxon>
        <taxon>Dryophthorinae</taxon>
        <taxon>Sitophilus</taxon>
    </lineage>
</organism>
<keyword evidence="3" id="KW-1185">Reference proteome</keyword>
<accession>A0A6J2Y9K2</accession>
<dbReference type="KEGG" id="soy:115885194"/>
<feature type="signal peptide" evidence="2">
    <location>
        <begin position="1"/>
        <end position="28"/>
    </location>
</feature>
<reference evidence="4" key="1">
    <citation type="submission" date="2025-08" db="UniProtKB">
        <authorList>
            <consortium name="RefSeq"/>
        </authorList>
    </citation>
    <scope>IDENTIFICATION</scope>
    <source>
        <tissue evidence="4">Gonads</tissue>
    </source>
</reference>
<dbReference type="AlphaFoldDB" id="A0A6J2Y9K2"/>
<keyword evidence="1" id="KW-1133">Transmembrane helix</keyword>
<proteinExistence type="predicted"/>
<evidence type="ECO:0000313" key="4">
    <source>
        <dbReference type="RefSeq" id="XP_030759879.1"/>
    </source>
</evidence>
<dbReference type="InParanoid" id="A0A6J2Y9K2"/>
<keyword evidence="1" id="KW-0472">Membrane</keyword>
<feature type="chain" id="PRO_5026988050" evidence="2">
    <location>
        <begin position="29"/>
        <end position="94"/>
    </location>
</feature>
<keyword evidence="1" id="KW-0812">Transmembrane</keyword>
<evidence type="ECO:0000256" key="2">
    <source>
        <dbReference type="SAM" id="SignalP"/>
    </source>
</evidence>
<dbReference type="Proteomes" id="UP000504635">
    <property type="component" value="Unplaced"/>
</dbReference>
<gene>
    <name evidence="4" type="primary">LOC115885194</name>
</gene>
<dbReference type="GeneID" id="115885194"/>
<dbReference type="RefSeq" id="XP_030759879.1">
    <property type="nucleotide sequence ID" value="XM_030904019.1"/>
</dbReference>
<keyword evidence="2" id="KW-0732">Signal</keyword>